<name>A0A0F9YBV7_9ZZZZ</name>
<comment type="caution">
    <text evidence="1">The sequence shown here is derived from an EMBL/GenBank/DDBJ whole genome shotgun (WGS) entry which is preliminary data.</text>
</comment>
<dbReference type="EMBL" id="LAZR01000033">
    <property type="protein sequence ID" value="KKO01969.1"/>
    <property type="molecule type" value="Genomic_DNA"/>
</dbReference>
<protein>
    <submittedName>
        <fullName evidence="1">Uncharacterized protein</fullName>
    </submittedName>
</protein>
<dbReference type="AlphaFoldDB" id="A0A0F9YBV7"/>
<proteinExistence type="predicted"/>
<gene>
    <name evidence="1" type="ORF">LCGC14_0113240</name>
</gene>
<reference evidence="1" key="1">
    <citation type="journal article" date="2015" name="Nature">
        <title>Complex archaea that bridge the gap between prokaryotes and eukaryotes.</title>
        <authorList>
            <person name="Spang A."/>
            <person name="Saw J.H."/>
            <person name="Jorgensen S.L."/>
            <person name="Zaremba-Niedzwiedzka K."/>
            <person name="Martijn J."/>
            <person name="Lind A.E."/>
            <person name="van Eijk R."/>
            <person name="Schleper C."/>
            <person name="Guy L."/>
            <person name="Ettema T.J."/>
        </authorList>
    </citation>
    <scope>NUCLEOTIDE SEQUENCE</scope>
</reference>
<accession>A0A0F9YBV7</accession>
<evidence type="ECO:0000313" key="1">
    <source>
        <dbReference type="EMBL" id="KKO01969.1"/>
    </source>
</evidence>
<sequence>MSRVHIHYTVDPHHLDAVKKAASKHMAKVSPSLRMEIISRALGFNTWAGMRASGTTSREIDIDNSFAFAESRDVAIDPLSLHLAMAEATLLRITSQSPELHWHGVHEGYFALTAKERSAVKDSVPAGTYFQEVHKVRRSKFEESRSKLLDSNQAGQTLRAMALFSLLMPTKTVGQRSRSSYGIKHMAERMTFDIGGGVILAPDYVSNVDAIIAALDHNFKIKHDGGNSPNVDIGITVASLRAAQADQERHKQLA</sequence>
<organism evidence="1">
    <name type="scientific">marine sediment metagenome</name>
    <dbReference type="NCBI Taxonomy" id="412755"/>
    <lineage>
        <taxon>unclassified sequences</taxon>
        <taxon>metagenomes</taxon>
        <taxon>ecological metagenomes</taxon>
    </lineage>
</organism>